<reference evidence="5 6" key="1">
    <citation type="submission" date="2019-01" db="EMBL/GenBank/DDBJ databases">
        <authorList>
            <person name="Alioto T."/>
            <person name="Alioto T."/>
        </authorList>
    </citation>
    <scope>NUCLEOTIDE SEQUENCE [LARGE SCALE GENOMIC DNA]</scope>
</reference>
<name>A0A485PRV0_LYNPA</name>
<evidence type="ECO:0000313" key="6">
    <source>
        <dbReference type="Proteomes" id="UP000386466"/>
    </source>
</evidence>
<dbReference type="InterPro" id="IPR036440">
    <property type="entry name" value="Peptidase_C15-like_sf"/>
</dbReference>
<evidence type="ECO:0000256" key="3">
    <source>
        <dbReference type="ARBA" id="ARBA00022801"/>
    </source>
</evidence>
<protein>
    <submittedName>
        <fullName evidence="5">Uncharacterized protein</fullName>
    </submittedName>
</protein>
<gene>
    <name evidence="5" type="ORF">LYPA_23C011377</name>
</gene>
<keyword evidence="2" id="KW-0645">Protease</keyword>
<dbReference type="AlphaFoldDB" id="A0A485PRV0"/>
<dbReference type="GO" id="GO:0006508">
    <property type="term" value="P:proteolysis"/>
    <property type="evidence" value="ECO:0007669"/>
    <property type="project" value="UniProtKB-KW"/>
</dbReference>
<keyword evidence="6" id="KW-1185">Reference proteome</keyword>
<evidence type="ECO:0000256" key="1">
    <source>
        <dbReference type="ARBA" id="ARBA00006641"/>
    </source>
</evidence>
<dbReference type="SUPFAM" id="SSF53182">
    <property type="entry name" value="Pyrrolidone carboxyl peptidase (pyroglutamate aminopeptidase)"/>
    <property type="match status" value="1"/>
</dbReference>
<accession>A0A485PRV0</accession>
<evidence type="ECO:0000313" key="5">
    <source>
        <dbReference type="EMBL" id="VFV46406.1"/>
    </source>
</evidence>
<dbReference type="Gene3D" id="3.40.630.20">
    <property type="entry name" value="Peptidase C15, pyroglutamyl peptidase I-like"/>
    <property type="match status" value="1"/>
</dbReference>
<dbReference type="InterPro" id="IPR016125">
    <property type="entry name" value="Peptidase_C15-like"/>
</dbReference>
<organism evidence="5 6">
    <name type="scientific">Lynx pardinus</name>
    <name type="common">Iberian lynx</name>
    <name type="synonym">Felis pardina</name>
    <dbReference type="NCBI Taxonomy" id="191816"/>
    <lineage>
        <taxon>Eukaryota</taxon>
        <taxon>Metazoa</taxon>
        <taxon>Chordata</taxon>
        <taxon>Craniata</taxon>
        <taxon>Vertebrata</taxon>
        <taxon>Euteleostomi</taxon>
        <taxon>Mammalia</taxon>
        <taxon>Eutheria</taxon>
        <taxon>Laurasiatheria</taxon>
        <taxon>Carnivora</taxon>
        <taxon>Feliformia</taxon>
        <taxon>Felidae</taxon>
        <taxon>Felinae</taxon>
        <taxon>Lynx</taxon>
    </lineage>
</organism>
<dbReference type="PANTHER" id="PTHR23402">
    <property type="entry name" value="PROTEASE FAMILY C15 PYROGLUTAMYL-PEPTIDASE I-RELATED"/>
    <property type="match status" value="1"/>
</dbReference>
<dbReference type="PANTHER" id="PTHR23402:SF15">
    <property type="entry name" value="PYROGLUTAMYL-PEPTIDASE 1-LIKE PROTEIN"/>
    <property type="match status" value="1"/>
</dbReference>
<proteinExistence type="inferred from homology"/>
<keyword evidence="4" id="KW-0788">Thiol protease</keyword>
<dbReference type="EMBL" id="CAAGRJ010038881">
    <property type="protein sequence ID" value="VFV46406.1"/>
    <property type="molecule type" value="Genomic_DNA"/>
</dbReference>
<dbReference type="GO" id="GO:0008234">
    <property type="term" value="F:cysteine-type peptidase activity"/>
    <property type="evidence" value="ECO:0007669"/>
    <property type="project" value="UniProtKB-KW"/>
</dbReference>
<evidence type="ECO:0000256" key="2">
    <source>
        <dbReference type="ARBA" id="ARBA00022670"/>
    </source>
</evidence>
<keyword evidence="3" id="KW-0378">Hydrolase</keyword>
<evidence type="ECO:0000256" key="4">
    <source>
        <dbReference type="ARBA" id="ARBA00022807"/>
    </source>
</evidence>
<sequence>MSKVRIYLPTSFGPFWQHLVNSSWEAVKLSKLGPNSRREVGLRVLQRPVDYREVTQRVTRIWEDLQPQGNGGWGLVVHIELDASAKAIVLEQRAKNRGSWDADIRGFRPALAARAFRMARK</sequence>
<comment type="similarity">
    <text evidence="1">Belongs to the peptidase C15 family.</text>
</comment>
<dbReference type="Proteomes" id="UP000386466">
    <property type="component" value="Unassembled WGS sequence"/>
</dbReference>